<sequence length="353" mass="38613">MAALYGSPAAFSNPPDPASLTNPANPAGHDSTYQVALLLPLGAPALKQAAQALQMGFSAAAGREPTISAGIRVYPTTGQAQDILDSYQEAVRDGVEMVVGPLTRNGVSALAASQMVTVPTLALNASAIEDIDPPSNLYLFGMNTADEARYVAQLAAESARPHAVIVTDRSELSKRLKAAFADEWIRPDNITSAEEFELGSQDKLVQLYHHTSEQDNVVFLALNGFSSRAVRLFIHPAIPVYATSLVFTGSSDPTYFQELDAVQFTEMPWLLQLEPADIQHYRQPDMPTDANLQRFYALGIDAFQLTLRMLHKHIPENIAFAGATGHIRYEPPNQFNRRQIPAVFRQGRVIPYH</sequence>
<dbReference type="PANTHER" id="PTHR38038">
    <property type="entry name" value="PENICILLIN-BINDING PROTEIN ACTIVATOR LPOA"/>
    <property type="match status" value="1"/>
</dbReference>
<dbReference type="InterPro" id="IPR007443">
    <property type="entry name" value="LpoA"/>
</dbReference>
<dbReference type="CDD" id="cd06339">
    <property type="entry name" value="PBP1_YraM_LppC_lipoprotein-like"/>
    <property type="match status" value="1"/>
</dbReference>
<name>A0A1H3JDA3_9PROT</name>
<keyword evidence="3" id="KW-1185">Reference proteome</keyword>
<evidence type="ECO:0000313" key="2">
    <source>
        <dbReference type="EMBL" id="SDY37827.1"/>
    </source>
</evidence>
<protein>
    <recommendedName>
        <fullName evidence="4">ABC-type branched-chain amino acid transport system, substrate-binding protein</fullName>
    </recommendedName>
</protein>
<proteinExistence type="predicted"/>
<organism evidence="2 3">
    <name type="scientific">Nitrosomonas halophila</name>
    <dbReference type="NCBI Taxonomy" id="44576"/>
    <lineage>
        <taxon>Bacteria</taxon>
        <taxon>Pseudomonadati</taxon>
        <taxon>Pseudomonadota</taxon>
        <taxon>Betaproteobacteria</taxon>
        <taxon>Nitrosomonadales</taxon>
        <taxon>Nitrosomonadaceae</taxon>
        <taxon>Nitrosomonas</taxon>
    </lineage>
</organism>
<reference evidence="2 3" key="1">
    <citation type="submission" date="2016-10" db="EMBL/GenBank/DDBJ databases">
        <authorList>
            <person name="de Groot N.N."/>
        </authorList>
    </citation>
    <scope>NUCLEOTIDE SEQUENCE [LARGE SCALE GENOMIC DNA]</scope>
    <source>
        <strain evidence="2 3">Nm1</strain>
    </source>
</reference>
<dbReference type="Gene3D" id="3.40.50.2300">
    <property type="match status" value="2"/>
</dbReference>
<dbReference type="GO" id="GO:0009252">
    <property type="term" value="P:peptidoglycan biosynthetic process"/>
    <property type="evidence" value="ECO:0007669"/>
    <property type="project" value="TreeGrafter"/>
</dbReference>
<dbReference type="GO" id="GO:0031241">
    <property type="term" value="C:periplasmic side of cell outer membrane"/>
    <property type="evidence" value="ECO:0007669"/>
    <property type="project" value="TreeGrafter"/>
</dbReference>
<keyword evidence="1" id="KW-0472">Membrane</keyword>
<dbReference type="PANTHER" id="PTHR38038:SF1">
    <property type="entry name" value="PENICILLIN-BINDING PROTEIN ACTIVATOR LPOA"/>
    <property type="match status" value="1"/>
</dbReference>
<evidence type="ECO:0000313" key="3">
    <source>
        <dbReference type="Proteomes" id="UP000198640"/>
    </source>
</evidence>
<accession>A0A1H3JDA3</accession>
<dbReference type="Proteomes" id="UP000198640">
    <property type="component" value="Unassembled WGS sequence"/>
</dbReference>
<dbReference type="Pfam" id="PF04348">
    <property type="entry name" value="LppC"/>
    <property type="match status" value="2"/>
</dbReference>
<evidence type="ECO:0008006" key="4">
    <source>
        <dbReference type="Google" id="ProtNLM"/>
    </source>
</evidence>
<dbReference type="SUPFAM" id="SSF53822">
    <property type="entry name" value="Periplasmic binding protein-like I"/>
    <property type="match status" value="1"/>
</dbReference>
<dbReference type="GO" id="GO:0030234">
    <property type="term" value="F:enzyme regulator activity"/>
    <property type="evidence" value="ECO:0007669"/>
    <property type="project" value="TreeGrafter"/>
</dbReference>
<dbReference type="InterPro" id="IPR028082">
    <property type="entry name" value="Peripla_BP_I"/>
</dbReference>
<gene>
    <name evidence="2" type="ORF">SAMN05421881_103219</name>
</gene>
<dbReference type="EMBL" id="FNOY01000032">
    <property type="protein sequence ID" value="SDY37827.1"/>
    <property type="molecule type" value="Genomic_DNA"/>
</dbReference>
<evidence type="ECO:0000256" key="1">
    <source>
        <dbReference type="ARBA" id="ARBA00023136"/>
    </source>
</evidence>
<dbReference type="STRING" id="44576.SAMN05421881_103219"/>
<dbReference type="AlphaFoldDB" id="A0A1H3JDA3"/>